<dbReference type="SUPFAM" id="SSF52540">
    <property type="entry name" value="P-loop containing nucleoside triphosphate hydrolases"/>
    <property type="match status" value="1"/>
</dbReference>
<dbReference type="EMBL" id="JBBEGL010000003">
    <property type="protein sequence ID" value="MEJ2887713.1"/>
    <property type="molecule type" value="Genomic_DNA"/>
</dbReference>
<dbReference type="InterPro" id="IPR015943">
    <property type="entry name" value="WD40/YVTN_repeat-like_dom_sf"/>
</dbReference>
<dbReference type="InterPro" id="IPR027417">
    <property type="entry name" value="P-loop_NTPase"/>
</dbReference>
<evidence type="ECO:0000313" key="5">
    <source>
        <dbReference type="Proteomes" id="UP001370100"/>
    </source>
</evidence>
<dbReference type="Proteomes" id="UP001370100">
    <property type="component" value="Unassembled WGS sequence"/>
</dbReference>
<feature type="region of interest" description="Disordered" evidence="2">
    <location>
        <begin position="261"/>
        <end position="286"/>
    </location>
</feature>
<dbReference type="RefSeq" id="WP_337714160.1">
    <property type="nucleotide sequence ID" value="NZ_JBBEGL010000003.1"/>
</dbReference>
<evidence type="ECO:0000313" key="4">
    <source>
        <dbReference type="EMBL" id="MEJ2887713.1"/>
    </source>
</evidence>
<dbReference type="PROSITE" id="PS50082">
    <property type="entry name" value="WD_REPEATS_2"/>
    <property type="match status" value="3"/>
</dbReference>
<dbReference type="InterPro" id="IPR036322">
    <property type="entry name" value="WD40_repeat_dom_sf"/>
</dbReference>
<feature type="domain" description="AAA+ ATPase" evidence="3">
    <location>
        <begin position="303"/>
        <end position="453"/>
    </location>
</feature>
<dbReference type="CDD" id="cd00200">
    <property type="entry name" value="WD40"/>
    <property type="match status" value="1"/>
</dbReference>
<dbReference type="Gene3D" id="1.25.40.370">
    <property type="match status" value="1"/>
</dbReference>
<dbReference type="InterPro" id="IPR001680">
    <property type="entry name" value="WD40_rpt"/>
</dbReference>
<organism evidence="4 5">
    <name type="scientific">Actinomycetospora aeridis</name>
    <dbReference type="NCBI Taxonomy" id="3129231"/>
    <lineage>
        <taxon>Bacteria</taxon>
        <taxon>Bacillati</taxon>
        <taxon>Actinomycetota</taxon>
        <taxon>Actinomycetes</taxon>
        <taxon>Pseudonocardiales</taxon>
        <taxon>Pseudonocardiaceae</taxon>
        <taxon>Actinomycetospora</taxon>
    </lineage>
</organism>
<gene>
    <name evidence="4" type="ORF">WCD41_14735</name>
</gene>
<dbReference type="PANTHER" id="PTHR19871">
    <property type="entry name" value="BETA TRANSDUCIN-RELATED PROTEIN"/>
    <property type="match status" value="1"/>
</dbReference>
<evidence type="ECO:0000256" key="1">
    <source>
        <dbReference type="PROSITE-ProRule" id="PRU00221"/>
    </source>
</evidence>
<dbReference type="SMART" id="SM00320">
    <property type="entry name" value="WD40"/>
    <property type="match status" value="11"/>
</dbReference>
<dbReference type="Gene3D" id="3.40.50.300">
    <property type="entry name" value="P-loop containing nucleotide triphosphate hydrolases"/>
    <property type="match status" value="1"/>
</dbReference>
<accession>A0ABU8N5X7</accession>
<dbReference type="InterPro" id="IPR003593">
    <property type="entry name" value="AAA+_ATPase"/>
</dbReference>
<dbReference type="SMART" id="SM00382">
    <property type="entry name" value="AAA"/>
    <property type="match status" value="1"/>
</dbReference>
<dbReference type="PROSITE" id="PS50294">
    <property type="entry name" value="WD_REPEATS_REGION"/>
    <property type="match status" value="2"/>
</dbReference>
<dbReference type="Pfam" id="PF00400">
    <property type="entry name" value="WD40"/>
    <property type="match status" value="5"/>
</dbReference>
<dbReference type="PANTHER" id="PTHR19871:SF14">
    <property type="entry name" value="DUF4062 DOMAIN-CONTAINING PROTEIN"/>
    <property type="match status" value="1"/>
</dbReference>
<feature type="repeat" description="WD" evidence="1">
    <location>
        <begin position="1366"/>
        <end position="1398"/>
    </location>
</feature>
<feature type="compositionally biased region" description="Basic and acidic residues" evidence="2">
    <location>
        <begin position="1452"/>
        <end position="1465"/>
    </location>
</feature>
<sequence length="1465" mass="156908">MVEPTGMFRVFVSSTFQDMADERRALAAEVFGPLADLCAAHGTSFQAVDLRWGVDPQAGLEQRTMPICLAEVRRCLDLSPRLNLLVLLGDQRGWLPLPTAIPLSELDVLREGMSVGERRLLDEWYVMDANAAPAARRLVPRTGRYVDAAAWLAVERALHEVFRRTVPRLPAHRHVAYVGSAVEQELAVAARDPEGTFAVVRRTAPGLDGAGSDALHLERLEAELRGRLGPERMLTYTSTTDDGVAGRERVLTELRRRMQRVIESAQGRSPTPTSGARTAPSPPGLIGRDAEITMMTRFARDPTGGVLGLVGEAGVGKSTLLSAVATSLTDGRATVVLRLLGTTAATGRLEGLLRDLIAELASVLDVPVEPAGSVAELVRQWVDLLGRIGPRRPLLLVLDAVDQLDPDDEALGLVWLPDPLPPHVSVIMSTLPGPTEEALHQRGDTVVRHLDGLSIAAGRVALRHWLAAAGRTVTPAQEEIVIDSFRVERRPLWLRMAVERARGWDAARRPSPLPPALPDLVRQLFDQLAGEAARGPVLARRAVALLAASDYGLAETDMLDLLSADPEVMTEVRARAHVRWRAEIVTLPTVLWAQLRADLQPYLTEREVEGEILIDFYHRTLREVASLDLLSRRDGELRHRQLAAHFTRVADPDGDRTWRGARARAFGRLPQHLEAAGMWPELARTLLDLRFLDRTVALVGRTDLIDRTGRRRTVHGGVYAAQADLTRLQSAAATVLDPADRALGATVSAMLGLEASLLVDQPELLWQQLSNRLRWDAPVAAVDGLLLEERRRESEGLPPWLELLRPPSQTPGLRHVLREQGRAQSCALSPDGRLLVSGGDEDATLWDATTGVRLAFLTGHGSPVRGCAFSPDGNSIFTADDGGTLRRWSWDGLRATVAATRHLGHRELRACAAAHGQVLVAGRDGLWLCARDDLSVLARLDDTRDDDRVITACAVDENGRLAVAGYVDGAVRAWRHPGNVTAPRIRDDAHQGDGVYGCAVDATGSAVLTAGQDGLLRRWDNELESDGDPLVDRGLPKKAGIWACAASRGLEKAVTALVGGAVQSWDTAAGIPVTLSGHANHIAAVSMSGDGTVVASAGVDGTVRLWDPSAAAAASVEPYSSQVQALALAADGRRVLAVDAYGIVRTSSTSHPAAESEFDACERMCVDGSATPDLRRLVVVDWDGTLRVWDLDESPHERHALPHEGALACVVTDERTAVSAALDGTVHGWDIDNGRRLWTVEIGEGVPGLEVAADGRSVLAMSGSGTVRLVDPRTGGGRTLRSTGDAVNSGAFGPGGAVAVGTAAGDVLRWELRRTGAPPPVRAVRAHAAQVLRVTGGSPETPFCSSAADGTVALWSARAESAPVRCVGHDGPVRGAAVDARRDVVYTAGNDNTLRAWSSKGRQRAVLPIVGHGVAVRVHPGTGLVACADDGGFVQVAVLRGAPESPSSSSWVDRDQDGAHPEHHQ</sequence>
<keyword evidence="1" id="KW-0853">WD repeat</keyword>
<keyword evidence="5" id="KW-1185">Reference proteome</keyword>
<dbReference type="InterPro" id="IPR041664">
    <property type="entry name" value="AAA_16"/>
</dbReference>
<feature type="region of interest" description="Disordered" evidence="2">
    <location>
        <begin position="1443"/>
        <end position="1465"/>
    </location>
</feature>
<comment type="caution">
    <text evidence="4">The sequence shown here is derived from an EMBL/GenBank/DDBJ whole genome shotgun (WGS) entry which is preliminary data.</text>
</comment>
<dbReference type="SUPFAM" id="SSF50978">
    <property type="entry name" value="WD40 repeat-like"/>
    <property type="match status" value="1"/>
</dbReference>
<dbReference type="SUPFAM" id="SSF69322">
    <property type="entry name" value="Tricorn protease domain 2"/>
    <property type="match status" value="1"/>
</dbReference>
<evidence type="ECO:0000256" key="2">
    <source>
        <dbReference type="SAM" id="MobiDB-lite"/>
    </source>
</evidence>
<dbReference type="InterPro" id="IPR052752">
    <property type="entry name" value="NACHT-WD_repeat"/>
</dbReference>
<evidence type="ECO:0000259" key="3">
    <source>
        <dbReference type="SMART" id="SM00382"/>
    </source>
</evidence>
<reference evidence="4 5" key="1">
    <citation type="submission" date="2024-03" db="EMBL/GenBank/DDBJ databases">
        <title>Actinomycetospora sp. OC33-EN06, a novel actinomycete isolated from wild orchid (Aerides multiflora).</title>
        <authorList>
            <person name="Suriyachadkun C."/>
        </authorList>
    </citation>
    <scope>NUCLEOTIDE SEQUENCE [LARGE SCALE GENOMIC DNA]</scope>
    <source>
        <strain evidence="4 5">OC33-EN06</strain>
    </source>
</reference>
<feature type="repeat" description="WD" evidence="1">
    <location>
        <begin position="857"/>
        <end position="889"/>
    </location>
</feature>
<name>A0ABU8N5X7_9PSEU</name>
<protein>
    <submittedName>
        <fullName evidence="4">AAA family ATPase</fullName>
    </submittedName>
</protein>
<proteinExistence type="predicted"/>
<feature type="compositionally biased region" description="Polar residues" evidence="2">
    <location>
        <begin position="266"/>
        <end position="276"/>
    </location>
</feature>
<feature type="repeat" description="WD" evidence="1">
    <location>
        <begin position="1075"/>
        <end position="1116"/>
    </location>
</feature>
<dbReference type="Gene3D" id="2.130.10.10">
    <property type="entry name" value="YVTN repeat-like/Quinoprotein amine dehydrogenase"/>
    <property type="match status" value="4"/>
</dbReference>
<dbReference type="Pfam" id="PF13191">
    <property type="entry name" value="AAA_16"/>
    <property type="match status" value="1"/>
</dbReference>